<dbReference type="AlphaFoldDB" id="W7TL10"/>
<feature type="domain" description="Aminotransferase class I/classII large" evidence="6">
    <location>
        <begin position="43"/>
        <end position="423"/>
    </location>
</feature>
<keyword evidence="4 5" id="KW-0663">Pyridoxal phosphate</keyword>
<organism evidence="7 8">
    <name type="scientific">Nannochloropsis gaditana</name>
    <dbReference type="NCBI Taxonomy" id="72520"/>
    <lineage>
        <taxon>Eukaryota</taxon>
        <taxon>Sar</taxon>
        <taxon>Stramenopiles</taxon>
        <taxon>Ochrophyta</taxon>
        <taxon>Eustigmatophyceae</taxon>
        <taxon>Eustigmatales</taxon>
        <taxon>Monodopsidaceae</taxon>
        <taxon>Nannochloropsis</taxon>
    </lineage>
</organism>
<gene>
    <name evidence="7" type="ORF">Naga_100041g20</name>
</gene>
<keyword evidence="3" id="KW-0808">Transferase</keyword>
<evidence type="ECO:0000259" key="6">
    <source>
        <dbReference type="Pfam" id="PF00155"/>
    </source>
</evidence>
<dbReference type="Gene3D" id="3.40.640.10">
    <property type="entry name" value="Type I PLP-dependent aspartate aminotransferase-like (Major domain)"/>
    <property type="match status" value="1"/>
</dbReference>
<comment type="similarity">
    <text evidence="2">Belongs to the class-II pyridoxal-phosphate-dependent aminotransferase family. BioF subfamily.</text>
</comment>
<dbReference type="PROSITE" id="PS00599">
    <property type="entry name" value="AA_TRANSFER_CLASS_2"/>
    <property type="match status" value="1"/>
</dbReference>
<dbReference type="Proteomes" id="UP000019335">
    <property type="component" value="Unassembled WGS sequence"/>
</dbReference>
<dbReference type="EMBL" id="AZIL01002630">
    <property type="protein sequence ID" value="EWM21101.1"/>
    <property type="molecule type" value="Genomic_DNA"/>
</dbReference>
<dbReference type="PANTHER" id="PTHR13693">
    <property type="entry name" value="CLASS II AMINOTRANSFERASE/8-AMINO-7-OXONONANOATE SYNTHASE"/>
    <property type="match status" value="1"/>
</dbReference>
<dbReference type="GO" id="GO:0030170">
    <property type="term" value="F:pyridoxal phosphate binding"/>
    <property type="evidence" value="ECO:0007669"/>
    <property type="project" value="InterPro"/>
</dbReference>
<evidence type="ECO:0000256" key="3">
    <source>
        <dbReference type="ARBA" id="ARBA00022679"/>
    </source>
</evidence>
<keyword evidence="8" id="KW-1185">Reference proteome</keyword>
<reference evidence="7 8" key="1">
    <citation type="journal article" date="2014" name="Mol. Plant">
        <title>Chromosome Scale Genome Assembly and Transcriptome Profiling of Nannochloropsis gaditana in Nitrogen Depletion.</title>
        <authorList>
            <person name="Corteggiani Carpinelli E."/>
            <person name="Telatin A."/>
            <person name="Vitulo N."/>
            <person name="Forcato C."/>
            <person name="D'Angelo M."/>
            <person name="Schiavon R."/>
            <person name="Vezzi A."/>
            <person name="Giacometti G.M."/>
            <person name="Morosinotto T."/>
            <person name="Valle G."/>
        </authorList>
    </citation>
    <scope>NUCLEOTIDE SEQUENCE [LARGE SCALE GENOMIC DNA]</scope>
    <source>
        <strain evidence="7 8">B-31</strain>
    </source>
</reference>
<dbReference type="InterPro" id="IPR004839">
    <property type="entry name" value="Aminotransferase_I/II_large"/>
</dbReference>
<proteinExistence type="inferred from homology"/>
<evidence type="ECO:0000256" key="5">
    <source>
        <dbReference type="RuleBase" id="RU003693"/>
    </source>
</evidence>
<dbReference type="GO" id="GO:0016740">
    <property type="term" value="F:transferase activity"/>
    <property type="evidence" value="ECO:0007669"/>
    <property type="project" value="UniProtKB-KW"/>
</dbReference>
<evidence type="ECO:0000313" key="7">
    <source>
        <dbReference type="EMBL" id="EWM21101.1"/>
    </source>
</evidence>
<dbReference type="InterPro" id="IPR015424">
    <property type="entry name" value="PyrdxlP-dep_Trfase"/>
</dbReference>
<evidence type="ECO:0000313" key="8">
    <source>
        <dbReference type="Proteomes" id="UP000019335"/>
    </source>
</evidence>
<dbReference type="OrthoDB" id="2382073at2759"/>
<dbReference type="InterPro" id="IPR015421">
    <property type="entry name" value="PyrdxlP-dep_Trfase_major"/>
</dbReference>
<dbReference type="Pfam" id="PF00155">
    <property type="entry name" value="Aminotran_1_2"/>
    <property type="match status" value="1"/>
</dbReference>
<evidence type="ECO:0000256" key="4">
    <source>
        <dbReference type="ARBA" id="ARBA00022898"/>
    </source>
</evidence>
<evidence type="ECO:0000256" key="1">
    <source>
        <dbReference type="ARBA" id="ARBA00001933"/>
    </source>
</evidence>
<dbReference type="PANTHER" id="PTHR13693:SF77">
    <property type="entry name" value="8-AMINO-7-OXONONANOATE SYNTHASE"/>
    <property type="match status" value="1"/>
</dbReference>
<comment type="cofactor">
    <cofactor evidence="1 5">
        <name>pyridoxal 5'-phosphate</name>
        <dbReference type="ChEBI" id="CHEBI:597326"/>
    </cofactor>
</comment>
<protein>
    <submittedName>
        <fullName evidence="7">8-amino-7-oxononanoate synthase</fullName>
    </submittedName>
</protein>
<dbReference type="InterPro" id="IPR050087">
    <property type="entry name" value="AON_synthase_class-II"/>
</dbReference>
<evidence type="ECO:0000256" key="2">
    <source>
        <dbReference type="ARBA" id="ARBA00010008"/>
    </source>
</evidence>
<comment type="caution">
    <text evidence="7">The sequence shown here is derived from an EMBL/GenBank/DDBJ whole genome shotgun (WGS) entry which is preliminary data.</text>
</comment>
<accession>W7TL10</accession>
<dbReference type="InterPro" id="IPR015422">
    <property type="entry name" value="PyrdxlP-dep_Trfase_small"/>
</dbReference>
<dbReference type="SUPFAM" id="SSF53383">
    <property type="entry name" value="PLP-dependent transferases"/>
    <property type="match status" value="1"/>
</dbReference>
<dbReference type="Gene3D" id="3.90.1150.10">
    <property type="entry name" value="Aspartate Aminotransferase, domain 1"/>
    <property type="match status" value="1"/>
</dbReference>
<name>W7TL10_9STRA</name>
<dbReference type="InterPro" id="IPR001917">
    <property type="entry name" value="Aminotrans_II_pyridoxalP_BS"/>
</dbReference>
<sequence length="489" mass="52431">MPCSGPGQGPVATVLTSMKRALQKRASTGKLRRLPETVLPGAVDFTSNDYLGLARCPELAQRIQNESRRVESLARVHGGPFIGATGSRLLSGTTWYHNEVENWLASFFRRESALVFNSGYDLNLGLLACLSRPGDAILFDELVHNSSVMGLRLGAWRHLHSDSASVSKSKKLHSMVFRHNDVDSLESRLEKARALLGDQALLFVAVEAVYSMDGDVAPLSQICDAAARHGACVIVDEAHSTGVLGPGGRGLVCAEGLEDHPALLCSIHTFGKALGCHGAVLCGPQLLRDYCANYCAPFIYSTASSFHSLASMRLAAEYQEGPEGDRRRSRLHALVHVFRNAMDGALGEREGSGHRLLPSSTAIQALLVPGNERVTAVAAALQAVGLDVRPLRPPTVPAGKERLRVVLHFHNTEEELRILVQRLSDWLNVSLMEGGSGGAGSTGGLDASTHSSKIPMTMASSICSNGREDFGEPSAISKNRALHLAISRL</sequence>